<dbReference type="EMBL" id="CP001097">
    <property type="protein sequence ID" value="ACD89321.1"/>
    <property type="molecule type" value="Genomic_DNA"/>
</dbReference>
<dbReference type="OrthoDB" id="4770405at2"/>
<dbReference type="eggNOG" id="COG1474">
    <property type="taxonomic scope" value="Bacteria"/>
</dbReference>
<reference evidence="1 2" key="1">
    <citation type="submission" date="2008-05" db="EMBL/GenBank/DDBJ databases">
        <title>Complete sequence of Chlorobium limicola DSM 245.</title>
        <authorList>
            <consortium name="US DOE Joint Genome Institute"/>
            <person name="Lucas S."/>
            <person name="Copeland A."/>
            <person name="Lapidus A."/>
            <person name="Glavina del Rio T."/>
            <person name="Dalin E."/>
            <person name="Tice H."/>
            <person name="Bruce D."/>
            <person name="Goodwin L."/>
            <person name="Pitluck S."/>
            <person name="Schmutz J."/>
            <person name="Larimer F."/>
            <person name="Land M."/>
            <person name="Hauser L."/>
            <person name="Kyrpides N."/>
            <person name="Ovchinnikova G."/>
            <person name="Zhao F."/>
            <person name="Li T."/>
            <person name="Liu Z."/>
            <person name="Overmann J."/>
            <person name="Bryant D.A."/>
            <person name="Richardson P."/>
        </authorList>
    </citation>
    <scope>NUCLEOTIDE SEQUENCE [LARGE SCALE GENOMIC DNA]</scope>
    <source>
        <strain evidence="2">DSM 245 / NBRC 103803 / 6330</strain>
    </source>
</reference>
<accession>B3EET8</accession>
<dbReference type="STRING" id="290315.Clim_0223"/>
<evidence type="ECO:0000313" key="2">
    <source>
        <dbReference type="Proteomes" id="UP000008841"/>
    </source>
</evidence>
<organism evidence="1 2">
    <name type="scientific">Chlorobium limicola (strain DSM 245 / NBRC 103803 / 6330)</name>
    <dbReference type="NCBI Taxonomy" id="290315"/>
    <lineage>
        <taxon>Bacteria</taxon>
        <taxon>Pseudomonadati</taxon>
        <taxon>Chlorobiota</taxon>
        <taxon>Chlorobiia</taxon>
        <taxon>Chlorobiales</taxon>
        <taxon>Chlorobiaceae</taxon>
        <taxon>Chlorobium/Pelodictyon group</taxon>
        <taxon>Chlorobium</taxon>
    </lineage>
</organism>
<dbReference type="HOGENOM" id="CLU_001478_0_0_10"/>
<protein>
    <recommendedName>
        <fullName evidence="3">NACHT domain-containing protein</fullName>
    </recommendedName>
</protein>
<evidence type="ECO:0008006" key="3">
    <source>
        <dbReference type="Google" id="ProtNLM"/>
    </source>
</evidence>
<dbReference type="Proteomes" id="UP000008841">
    <property type="component" value="Chromosome"/>
</dbReference>
<sequence length="2097" mass="237350">MSNSDLVRYSRDGDQFHYLWAARRCLPLLSYSSGLVAVSIEGASTSESDSGSAIEAGEELIDIAEYYGSENFERADSIKYYQLKHSTQHPNEPWTASGLKKTLKGFAEWYVSKCHQYGTEQCQQKLHFYFVSNRPINSNVLETVAEVAAGANASHPIELKKFKEHTGLTGDELSRFCRLLHLDGQHEGYWDQRNILIQEVSGYLPGADMDAPVQLKELVNRKALSESSNNPTITKTDLLRAFGTDETYLFPAPSCIIDTDNIVPREQEETLIAKIVGGDFTSVIIHADGGVGKSVFATRIRHGLPLGSVCLLYDCFGNGQYRNTSAYRHRHKDALVQIANELSSIGLCHPLIPKSYADSTAYLKAFKHRVNQSITSIREMHPEALLCIVIDAADNAQMLADELGESRSFARDLLRENIPDGVRLIVTARTHRLKLLDPPYGALQLELCPFSRSETANLLRLTFPDATEQDVDEFHRLSSQNPRVQANALSIKMPLQEILRTLGPNPTTVDNTISNLLDRALHELRDRVGKTEGEQINLICAGLASLRPLIPIKVLASISGVEEAAVKSFAYDLGRPLMVAGETIQFFDEPAETWFRDHFKPEASDLAKFIEILRPLASKSAYVAAALPQLMLEAGQFSELLELALSTEGLPEGSPLEKRDVELQRLQFALKASLRAKRYADAAKLALKAGGETAAESRQHNLIQENTDLAAVFMNSTLVQELVSRRTFADSWMGSHHAYEAGLFSAFPELRGEARSRLRMAHEWIRNWASLNEKDREQERVEDIDIAEIVMTAFNIQGADAAAKYLRRWSPREVSYRVGRIVAERLIDHERYSDLNDLALAAGNDLGLVLAVTTEFRRIHRCPPAEVIGRALRLLSNSKSKLLQEERFDHKEKLLGAVTSLVEAACQLSLRDPKELAAFLNCFLSDTPPRSLSSRFGARFYFLRAYSLKAAMDGVVLELNDLAHPDFRKELEKQNSHYDSQGAREFKEAIGALLPWHQLWVKVFLGNVPADQLSEAITEACAVSSKADSISYRDESNTADEVAELWFDILVMAGGAQETRLKEFDTWSATLKRPLFTTTFNSIARISARHKPMQTKSFGYAKQSFELTQNEREDASSKVTSYVAIARAILAVSESDSKAYFDQAVDVASNIGDENLDRWSSILYLADRAADPKKPVQEVAYRLSRCAELTYEYVVRDKYFDWEATVRAIAALCPSSCLTILSRWRDRKFGWAERLLPEAFKFLVDERGLDALAPMALIGFRAQWDKVRLLSSSIEVCKSLTQKIAVANYIYRYMRLDEHDVATWQKLKTIATAHGFTLEAIDDLIAHGERKERSSKSIDYNSVHHYDADQASARGAERDWDGVFAQVDLTTPNGISDAYHQFKSTEPPYYHDRFFSEACNRVEIGKENKFIQSLTEVPEFELYQFRSFLDQLPDNWRQRPGIKIALRDTLIVFCQRYCMEINRSRYYEIFPFALACKVYGLSESAIADIVIEAIAGTAEELSSGQLFTLTGILALRIDQAEALGVLRFGLDLFDDFLKENDGDGVWSDDLIPPSDINGAIAGYVWAGLAAPSSSLRWQAAHAVRGLCFLERTDILRSLIQLAERGTAGPFADHTLHFYNLHARQWLLIALARAAMESPDSVIPYTDFLVKIALDGSPHVLIRDFATKSLQALKQTGRWIVDDETSKKLLAVNTSSFPVQFTKSFERVNARRMNGPESSRDWEYYFGIDIGPYWFSRLGELFALSQNEISKDVAHVIEFEWGLVSREIYRNDQRLSKKIYSYDDTSHSHGDIPRTDDLQFYLAYHGMMTVAGKLLLTDPLHQNPDYPEDDFQDWLGGHNLTRKDGRWLTDRRDPQPLEWPDWKDEKDTDEWSCSVQVVDFDRVLGIGHERLNLWGYWTAISRKQEESVRISSAFVTRDRSDALLRALQTTTNSHDYRIPDAVDDLQIDQGRYQLKGWVLDRDRSSGLDEFDPWSGDIRYPPIKPAKFVIEALPIVTDLDGRVWTREDNDQNVIWCEIWGHHPNKQDENGVEEGRRLIVELGYLTELLKLVDRDLIIKVAVDRKILRSRYEHNKETKPGYVPPDTRIYLFKSDGRICTV</sequence>
<proteinExistence type="predicted"/>
<dbReference type="SUPFAM" id="SSF52540">
    <property type="entry name" value="P-loop containing nucleoside triphosphate hydrolases"/>
    <property type="match status" value="1"/>
</dbReference>
<dbReference type="RefSeq" id="WP_012465202.1">
    <property type="nucleotide sequence ID" value="NC_010803.1"/>
</dbReference>
<gene>
    <name evidence="1" type="ordered locus">Clim_0223</name>
</gene>
<name>B3EET8_CHLL2</name>
<dbReference type="KEGG" id="cli:Clim_0223"/>
<evidence type="ECO:0000313" key="1">
    <source>
        <dbReference type="EMBL" id="ACD89321.1"/>
    </source>
</evidence>
<dbReference type="InterPro" id="IPR027417">
    <property type="entry name" value="P-loop_NTPase"/>
</dbReference>
<dbReference type="NCBIfam" id="NF041816">
    <property type="entry name" value="Avs3a"/>
    <property type="match status" value="1"/>
</dbReference>